<evidence type="ECO:0000256" key="1">
    <source>
        <dbReference type="SAM" id="Phobius"/>
    </source>
</evidence>
<sequence>MPGPLLFLLVIVGSIAAVIGALLVIGVAFAGVASLFSSGGKPAVGGGSSASRPDPFGPGGGCGDGSCDASCGDGGGCGCGG</sequence>
<evidence type="ECO:0000313" key="2">
    <source>
        <dbReference type="EMBL" id="MBA8956193.1"/>
    </source>
</evidence>
<feature type="transmembrane region" description="Helical" evidence="1">
    <location>
        <begin position="6"/>
        <end position="32"/>
    </location>
</feature>
<keyword evidence="1" id="KW-1133">Transmembrane helix</keyword>
<dbReference type="AlphaFoldDB" id="A0A7W3LXL5"/>
<organism evidence="2 3">
    <name type="scientific">Actinomadura namibiensis</name>
    <dbReference type="NCBI Taxonomy" id="182080"/>
    <lineage>
        <taxon>Bacteria</taxon>
        <taxon>Bacillati</taxon>
        <taxon>Actinomycetota</taxon>
        <taxon>Actinomycetes</taxon>
        <taxon>Streptosporangiales</taxon>
        <taxon>Thermomonosporaceae</taxon>
        <taxon>Actinomadura</taxon>
    </lineage>
</organism>
<dbReference type="Proteomes" id="UP000572680">
    <property type="component" value="Unassembled WGS sequence"/>
</dbReference>
<dbReference type="EMBL" id="JACJIA010000014">
    <property type="protein sequence ID" value="MBA8956193.1"/>
    <property type="molecule type" value="Genomic_DNA"/>
</dbReference>
<evidence type="ECO:0000313" key="3">
    <source>
        <dbReference type="Proteomes" id="UP000572680"/>
    </source>
</evidence>
<comment type="caution">
    <text evidence="2">The sequence shown here is derived from an EMBL/GenBank/DDBJ whole genome shotgun (WGS) entry which is preliminary data.</text>
</comment>
<accession>A0A7W3LXL5</accession>
<gene>
    <name evidence="2" type="ORF">HNR61_007875</name>
</gene>
<keyword evidence="1" id="KW-0472">Membrane</keyword>
<name>A0A7W3LXL5_ACTNM</name>
<keyword evidence="1" id="KW-0812">Transmembrane</keyword>
<dbReference type="RefSeq" id="WP_182848126.1">
    <property type="nucleotide sequence ID" value="NZ_BAAALP010000007.1"/>
</dbReference>
<keyword evidence="3" id="KW-1185">Reference proteome</keyword>
<protein>
    <submittedName>
        <fullName evidence="2">Uncharacterized protein</fullName>
    </submittedName>
</protein>
<proteinExistence type="predicted"/>
<reference evidence="2 3" key="1">
    <citation type="submission" date="2020-08" db="EMBL/GenBank/DDBJ databases">
        <title>Genomic Encyclopedia of Type Strains, Phase IV (KMG-IV): sequencing the most valuable type-strain genomes for metagenomic binning, comparative biology and taxonomic classification.</title>
        <authorList>
            <person name="Goeker M."/>
        </authorList>
    </citation>
    <scope>NUCLEOTIDE SEQUENCE [LARGE SCALE GENOMIC DNA]</scope>
    <source>
        <strain evidence="2 3">DSM 44197</strain>
    </source>
</reference>